<dbReference type="Pfam" id="PF17253">
    <property type="entry name" value="DUF5320"/>
    <property type="match status" value="1"/>
</dbReference>
<organism evidence="2">
    <name type="scientific">Dictyoglomus thermophilum</name>
    <dbReference type="NCBI Taxonomy" id="14"/>
    <lineage>
        <taxon>Bacteria</taxon>
        <taxon>Pseudomonadati</taxon>
        <taxon>Dictyoglomota</taxon>
        <taxon>Dictyoglomia</taxon>
        <taxon>Dictyoglomales</taxon>
        <taxon>Dictyoglomaceae</taxon>
        <taxon>Dictyoglomus</taxon>
    </lineage>
</organism>
<dbReference type="InterPro" id="IPR035205">
    <property type="entry name" value="DUF5320"/>
</dbReference>
<evidence type="ECO:0008006" key="3">
    <source>
        <dbReference type="Google" id="ProtNLM"/>
    </source>
</evidence>
<evidence type="ECO:0000256" key="1">
    <source>
        <dbReference type="SAM" id="Coils"/>
    </source>
</evidence>
<sequence length="74" mass="9372">MRWWHRGYGWGFRGFGGYGAPWCPWSFWRRRWWRGRLYPYYGITKEEEKEILEAWKNDLEAELEEIKKRLEELK</sequence>
<dbReference type="AlphaFoldDB" id="A0A7C2CXM8"/>
<dbReference type="RefSeq" id="WP_149123229.1">
    <property type="nucleotide sequence ID" value="NZ_VTFL01000007.1"/>
</dbReference>
<gene>
    <name evidence="2" type="ORF">ENU78_04675</name>
</gene>
<accession>A0A7C2CXM8</accession>
<name>A0A7C2CXM8_DICTH</name>
<dbReference type="EMBL" id="DTDV01000013">
    <property type="protein sequence ID" value="HGK23728.1"/>
    <property type="molecule type" value="Genomic_DNA"/>
</dbReference>
<evidence type="ECO:0000313" key="2">
    <source>
        <dbReference type="EMBL" id="HGK23728.1"/>
    </source>
</evidence>
<protein>
    <recommendedName>
        <fullName evidence="3">DUF5320 domain-containing protein</fullName>
    </recommendedName>
</protein>
<proteinExistence type="predicted"/>
<keyword evidence="1" id="KW-0175">Coiled coil</keyword>
<feature type="coiled-coil region" evidence="1">
    <location>
        <begin position="45"/>
        <end position="72"/>
    </location>
</feature>
<reference evidence="2" key="1">
    <citation type="journal article" date="2020" name="mSystems">
        <title>Genome- and Community-Level Interaction Insights into Carbon Utilization and Element Cycling Functions of Hydrothermarchaeota in Hydrothermal Sediment.</title>
        <authorList>
            <person name="Zhou Z."/>
            <person name="Liu Y."/>
            <person name="Xu W."/>
            <person name="Pan J."/>
            <person name="Luo Z.H."/>
            <person name="Li M."/>
        </authorList>
    </citation>
    <scope>NUCLEOTIDE SEQUENCE [LARGE SCALE GENOMIC DNA]</scope>
    <source>
        <strain evidence="2">SpSt-70</strain>
    </source>
</reference>
<comment type="caution">
    <text evidence="2">The sequence shown here is derived from an EMBL/GenBank/DDBJ whole genome shotgun (WGS) entry which is preliminary data.</text>
</comment>